<accession>T0Y9P1</accession>
<dbReference type="GO" id="GO:0004180">
    <property type="term" value="F:carboxypeptidase activity"/>
    <property type="evidence" value="ECO:0007669"/>
    <property type="project" value="UniProtKB-KW"/>
</dbReference>
<dbReference type="InterPro" id="IPR040921">
    <property type="entry name" value="Peptidase_S66C"/>
</dbReference>
<dbReference type="Pfam" id="PF02016">
    <property type="entry name" value="Peptidase_S66"/>
    <property type="match status" value="1"/>
</dbReference>
<keyword evidence="3" id="KW-0645">Protease</keyword>
<keyword evidence="4" id="KW-0378">Hydrolase</keyword>
<dbReference type="PANTHER" id="PTHR30237:SF2">
    <property type="entry name" value="MUREIN TETRAPEPTIDE CARBOXYPEPTIDASE"/>
    <property type="match status" value="1"/>
</dbReference>
<dbReference type="InterPro" id="IPR003507">
    <property type="entry name" value="S66_fam"/>
</dbReference>
<evidence type="ECO:0000256" key="1">
    <source>
        <dbReference type="ARBA" id="ARBA00010233"/>
    </source>
</evidence>
<comment type="caution">
    <text evidence="8">The sequence shown here is derived from an EMBL/GenBank/DDBJ whole genome shotgun (WGS) entry which is preliminary data.</text>
</comment>
<evidence type="ECO:0000256" key="3">
    <source>
        <dbReference type="ARBA" id="ARBA00022670"/>
    </source>
</evidence>
<name>T0Y9P1_9ZZZZ</name>
<feature type="non-terminal residue" evidence="8">
    <location>
        <position position="212"/>
    </location>
</feature>
<evidence type="ECO:0000313" key="8">
    <source>
        <dbReference type="EMBL" id="EQD28522.1"/>
    </source>
</evidence>
<dbReference type="CDD" id="cd07025">
    <property type="entry name" value="Peptidase_S66"/>
    <property type="match status" value="1"/>
</dbReference>
<evidence type="ECO:0000259" key="6">
    <source>
        <dbReference type="Pfam" id="PF02016"/>
    </source>
</evidence>
<dbReference type="SUPFAM" id="SSF52317">
    <property type="entry name" value="Class I glutamine amidotransferase-like"/>
    <property type="match status" value="1"/>
</dbReference>
<evidence type="ECO:0000256" key="4">
    <source>
        <dbReference type="ARBA" id="ARBA00022801"/>
    </source>
</evidence>
<feature type="non-terminal residue" evidence="8">
    <location>
        <position position="1"/>
    </location>
</feature>
<dbReference type="GO" id="GO:0008236">
    <property type="term" value="F:serine-type peptidase activity"/>
    <property type="evidence" value="ECO:0007669"/>
    <property type="project" value="UniProtKB-KW"/>
</dbReference>
<comment type="similarity">
    <text evidence="1">Belongs to the peptidase S66 family.</text>
</comment>
<reference evidence="8" key="1">
    <citation type="submission" date="2013-08" db="EMBL/GenBank/DDBJ databases">
        <authorList>
            <person name="Mendez C."/>
            <person name="Richter M."/>
            <person name="Ferrer M."/>
            <person name="Sanchez J."/>
        </authorList>
    </citation>
    <scope>NUCLEOTIDE SEQUENCE</scope>
</reference>
<dbReference type="InterPro" id="IPR029062">
    <property type="entry name" value="Class_I_gatase-like"/>
</dbReference>
<dbReference type="SUPFAM" id="SSF141986">
    <property type="entry name" value="LD-carboxypeptidase A C-terminal domain-like"/>
    <property type="match status" value="1"/>
</dbReference>
<dbReference type="InterPro" id="IPR027478">
    <property type="entry name" value="LdcA_N"/>
</dbReference>
<feature type="domain" description="LD-carboxypeptidase N-terminal" evidence="6">
    <location>
        <begin position="11"/>
        <end position="129"/>
    </location>
</feature>
<dbReference type="GO" id="GO:0006508">
    <property type="term" value="P:proteolysis"/>
    <property type="evidence" value="ECO:0007669"/>
    <property type="project" value="UniProtKB-KW"/>
</dbReference>
<proteinExistence type="inferred from homology"/>
<keyword evidence="5" id="KW-0720">Serine protease</keyword>
<dbReference type="PANTHER" id="PTHR30237">
    <property type="entry name" value="MURAMOYLTETRAPEPTIDE CARBOXYPEPTIDASE"/>
    <property type="match status" value="1"/>
</dbReference>
<dbReference type="EMBL" id="AUZZ01010844">
    <property type="protein sequence ID" value="EQD28522.1"/>
    <property type="molecule type" value="Genomic_DNA"/>
</dbReference>
<evidence type="ECO:0000256" key="5">
    <source>
        <dbReference type="ARBA" id="ARBA00022825"/>
    </source>
</evidence>
<evidence type="ECO:0000256" key="2">
    <source>
        <dbReference type="ARBA" id="ARBA00022645"/>
    </source>
</evidence>
<gene>
    <name evidence="8" type="ORF">B2A_14902</name>
</gene>
<dbReference type="AlphaFoldDB" id="T0Y9P1"/>
<keyword evidence="2 8" id="KW-0121">Carboxypeptidase</keyword>
<sequence>RPSKLKEGDEIRIIAPASAPDMANLSKGIARLKKLGFKVSLGRNIKRLVQVHQLAATAEERTNEIINAFRDDNVKAIFCARGGYGSIHTLPLLDFDVIHDHPKIFMGYSDITALHLAFNKLANMVTFHGPMPGSDPEEIGKPYFKIIIEVLEGKMMNFATGDRDLLVKYINPGTVEGISIGTNISVASSLIGTKYMPDTTDKILFAEDTGIT</sequence>
<organism evidence="8">
    <name type="scientific">mine drainage metagenome</name>
    <dbReference type="NCBI Taxonomy" id="410659"/>
    <lineage>
        <taxon>unclassified sequences</taxon>
        <taxon>metagenomes</taxon>
        <taxon>ecological metagenomes</taxon>
    </lineage>
</organism>
<dbReference type="InterPro" id="IPR027461">
    <property type="entry name" value="Carboxypeptidase_A_C_sf"/>
</dbReference>
<evidence type="ECO:0000259" key="7">
    <source>
        <dbReference type="Pfam" id="PF17676"/>
    </source>
</evidence>
<dbReference type="InterPro" id="IPR040449">
    <property type="entry name" value="Peptidase_S66_N"/>
</dbReference>
<dbReference type="Gene3D" id="3.50.30.60">
    <property type="entry name" value="LD-carboxypeptidase A C-terminal domain-like"/>
    <property type="match status" value="1"/>
</dbReference>
<feature type="domain" description="LD-carboxypeptidase C-terminal" evidence="7">
    <location>
        <begin position="176"/>
        <end position="209"/>
    </location>
</feature>
<protein>
    <submittedName>
        <fullName evidence="8">Peptidase U61 LD-carboxypeptidase A</fullName>
    </submittedName>
</protein>
<reference evidence="8" key="2">
    <citation type="journal article" date="2014" name="ISME J.">
        <title>Microbial stratification in low pH oxic and suboxic macroscopic growths along an acid mine drainage.</title>
        <authorList>
            <person name="Mendez-Garcia C."/>
            <person name="Mesa V."/>
            <person name="Sprenger R.R."/>
            <person name="Richter M."/>
            <person name="Diez M.S."/>
            <person name="Solano J."/>
            <person name="Bargiela R."/>
            <person name="Golyshina O.V."/>
            <person name="Manteca A."/>
            <person name="Ramos J.L."/>
            <person name="Gallego J.R."/>
            <person name="Llorente I."/>
            <person name="Martins Dos Santos V.A."/>
            <person name="Jensen O.N."/>
            <person name="Pelaez A.I."/>
            <person name="Sanchez J."/>
            <person name="Ferrer M."/>
        </authorList>
    </citation>
    <scope>NUCLEOTIDE SEQUENCE</scope>
</reference>
<dbReference type="Pfam" id="PF17676">
    <property type="entry name" value="Peptidase_S66C"/>
    <property type="match status" value="1"/>
</dbReference>
<dbReference type="Gene3D" id="3.40.50.10740">
    <property type="entry name" value="Class I glutamine amidotransferase-like"/>
    <property type="match status" value="1"/>
</dbReference>